<proteinExistence type="predicted"/>
<dbReference type="Proteomes" id="UP000189670">
    <property type="component" value="Unassembled WGS sequence"/>
</dbReference>
<protein>
    <submittedName>
        <fullName evidence="1">Uncharacterized protein</fullName>
    </submittedName>
</protein>
<accession>A0A1V1P0I8</accession>
<sequence length="423" mass="49808">MESAYTYATRQILKADGTPFDMMYSCRKFVKHYYIYFYDELLVGPCYLKIDTYFPFPVEFYFNGHNAIQVELDKLGVEYSESGNALTMVEDEKVVNKIAWSLSGSNLLERVEYWMSRFFKFNKGKYSTCPKEFKHKWYCHQVEVSTNIIFKSAVFCTNLFDRLVDKFIRIGSPDSLTQIFGKRRKRKDTKSTWRLYDNKACLKNWFKTNSIKFYNKLGYYLRIETTINDPKSLGLKKPLINLREYLTFGDTSNRRMMESFSDVDITTICDGEADKMNETFEKENGQKVAAVDLRKKRQIELFKELLKPQYLAIGFQTKMLLANLCEFFQNVGQIRYELQKLRVHELIVKEKNKSFWRVTQKGYEFIWVKTSSNLYFENPMITAVLCNSEKQNVSQPSKLEGAYTQVNDALSTITQELYLKKAA</sequence>
<name>A0A1V1P0I8_9BACT</name>
<organism evidence="1 2">
    <name type="scientific">Candidatus Magnetoglobus multicellularis str. Araruama</name>
    <dbReference type="NCBI Taxonomy" id="890399"/>
    <lineage>
        <taxon>Bacteria</taxon>
        <taxon>Pseudomonadati</taxon>
        <taxon>Thermodesulfobacteriota</taxon>
        <taxon>Desulfobacteria</taxon>
        <taxon>Desulfobacterales</taxon>
        <taxon>Desulfobacteraceae</taxon>
        <taxon>Candidatus Magnetoglobus</taxon>
    </lineage>
</organism>
<comment type="caution">
    <text evidence="1">The sequence shown here is derived from an EMBL/GenBank/DDBJ whole genome shotgun (WGS) entry which is preliminary data.</text>
</comment>
<reference evidence="2" key="1">
    <citation type="submission" date="2012-11" db="EMBL/GenBank/DDBJ databases">
        <authorList>
            <person name="Lucero-Rivera Y.E."/>
            <person name="Tovar-Ramirez D."/>
        </authorList>
    </citation>
    <scope>NUCLEOTIDE SEQUENCE [LARGE SCALE GENOMIC DNA]</scope>
    <source>
        <strain evidence="2">Araruama</strain>
    </source>
</reference>
<gene>
    <name evidence="1" type="ORF">OMM_10652</name>
</gene>
<dbReference type="AlphaFoldDB" id="A0A1V1P0I8"/>
<evidence type="ECO:0000313" key="2">
    <source>
        <dbReference type="Proteomes" id="UP000189670"/>
    </source>
</evidence>
<evidence type="ECO:0000313" key="1">
    <source>
        <dbReference type="EMBL" id="ETR68318.1"/>
    </source>
</evidence>
<dbReference type="EMBL" id="ATBP01000998">
    <property type="protein sequence ID" value="ETR68318.1"/>
    <property type="molecule type" value="Genomic_DNA"/>
</dbReference>